<feature type="compositionally biased region" description="Polar residues" evidence="6">
    <location>
        <begin position="115"/>
        <end position="129"/>
    </location>
</feature>
<dbReference type="SMART" id="SM00356">
    <property type="entry name" value="ZnF_C3H1"/>
    <property type="match status" value="3"/>
</dbReference>
<keyword evidence="1 5" id="KW-0479">Metal-binding</keyword>
<dbReference type="FunFam" id="4.10.1000.10:FF:000024">
    <property type="entry name" value="Zinc finger CCCH domain-containing protein 11A"/>
    <property type="match status" value="1"/>
</dbReference>
<keyword evidence="3 5" id="KW-0863">Zinc-finger</keyword>
<evidence type="ECO:0000259" key="7">
    <source>
        <dbReference type="PROSITE" id="PS50103"/>
    </source>
</evidence>
<feature type="region of interest" description="Disordered" evidence="6">
    <location>
        <begin position="218"/>
        <end position="301"/>
    </location>
</feature>
<feature type="compositionally biased region" description="Acidic residues" evidence="6">
    <location>
        <begin position="156"/>
        <end position="171"/>
    </location>
</feature>
<dbReference type="GO" id="GO:0008270">
    <property type="term" value="F:zinc ion binding"/>
    <property type="evidence" value="ECO:0007669"/>
    <property type="project" value="UniProtKB-KW"/>
</dbReference>
<dbReference type="Proteomes" id="UP000018936">
    <property type="component" value="Unassembled WGS sequence"/>
</dbReference>
<dbReference type="OrthoDB" id="5395350at2759"/>
<evidence type="ECO:0000256" key="2">
    <source>
        <dbReference type="ARBA" id="ARBA00022737"/>
    </source>
</evidence>
<dbReference type="PANTHER" id="PTHR15725:SF14">
    <property type="entry name" value="ZINC FINGER CCCH DOMAIN-CONTAINING PROTEIN 11A"/>
    <property type="match status" value="1"/>
</dbReference>
<dbReference type="GO" id="GO:0016973">
    <property type="term" value="P:poly(A)+ mRNA export from nucleus"/>
    <property type="evidence" value="ECO:0007669"/>
    <property type="project" value="TreeGrafter"/>
</dbReference>
<sequence length="752" mass="84357">MSNKGDDCYFYFYSTCTKGDNCPFRHCEAALGNETVCVLWQEGRCFRSICRFRHMEIDKKRSEIPCYWENQPMGCQKLNCAFHHNKGRFVDGLFLPPSKTVLLNVPESPEEEMKTAQQNKLSVQSNPSPQLRGVMKVENSENVPSPTHPPVVINAADDDEDDDDQLSEEGDESKMPAQQPPTESPNGLRVISTRKSVTSANQDKDKSLNFGIKTLEEIKSKKMKEKSKQQNDIPSEMIAQPGPEKENTRTVVRTVTLSTRQGTETGIPLKRSLADRLGKKMDSLESTEKTPKRESAAKPTGEIYIKTLEEIRLEKASQKKGEMHPKPKVEVACITNPNSVSKPPTVRIKTFSEVLAEKKQRQMEEERIKTEKETVSKPKHEGEPQKEGLLSIAVPKRRKLEESSVKTKDFREVHIKTLEEIKQEKALRMQQGLESTSKTQIQSERTITGRRMLCVTKLTAPEKEEKTLVLRSSPRISIGNMATKPLNDNVSNSHSKVYVKSLEEIRKEKQRLKQQQQEEKPQELQVTVPLAGEEIAEGKMPEVTTNSESSVTTGKTRPLSKRLLVRSQEGTSEDLRLCPQVAEPRTKVKPKMNVKPSGMKPISPAKQTLKRKISESHPSVAAVKPLSPIASTEMKKFASENTALGSTPDLSKDNITTMPKRVDYNSSELYMENQVTSTLQAEIANPSSSRAAVTKTRRLSSTGTGKIQSSVEDDFDKLIWEISGGKLEAEIDLDPGKDEDELLLELSEMIDS</sequence>
<dbReference type="PROSITE" id="PS50103">
    <property type="entry name" value="ZF_C3H1"/>
    <property type="match status" value="1"/>
</dbReference>
<dbReference type="InterPro" id="IPR041686">
    <property type="entry name" value="Znf-CCCH_3"/>
</dbReference>
<protein>
    <submittedName>
        <fullName evidence="8">Zinc finger CCCH domain-containing protein 11A</fullName>
    </submittedName>
</protein>
<organism evidence="8 9">
    <name type="scientific">Ophiophagus hannah</name>
    <name type="common">King cobra</name>
    <name type="synonym">Naja hannah</name>
    <dbReference type="NCBI Taxonomy" id="8665"/>
    <lineage>
        <taxon>Eukaryota</taxon>
        <taxon>Metazoa</taxon>
        <taxon>Chordata</taxon>
        <taxon>Craniata</taxon>
        <taxon>Vertebrata</taxon>
        <taxon>Euteleostomi</taxon>
        <taxon>Lepidosauria</taxon>
        <taxon>Squamata</taxon>
        <taxon>Bifurcata</taxon>
        <taxon>Unidentata</taxon>
        <taxon>Episquamata</taxon>
        <taxon>Toxicofera</taxon>
        <taxon>Serpentes</taxon>
        <taxon>Colubroidea</taxon>
        <taxon>Elapidae</taxon>
        <taxon>Elapinae</taxon>
        <taxon>Ophiophagus</taxon>
    </lineage>
</organism>
<keyword evidence="2" id="KW-0677">Repeat</keyword>
<evidence type="ECO:0000313" key="9">
    <source>
        <dbReference type="Proteomes" id="UP000018936"/>
    </source>
</evidence>
<evidence type="ECO:0000256" key="6">
    <source>
        <dbReference type="SAM" id="MobiDB-lite"/>
    </source>
</evidence>
<feature type="region of interest" description="Disordered" evidence="6">
    <location>
        <begin position="105"/>
        <end position="204"/>
    </location>
</feature>
<feature type="compositionally biased region" description="Low complexity" evidence="6">
    <location>
        <begin position="249"/>
        <end position="260"/>
    </location>
</feature>
<dbReference type="AlphaFoldDB" id="V8NSX1"/>
<dbReference type="PANTHER" id="PTHR15725">
    <property type="entry name" value="ZN-FINGER, C-X8-C-X5-C-X3-H TYPE-CONTAINING"/>
    <property type="match status" value="1"/>
</dbReference>
<feature type="region of interest" description="Disordered" evidence="6">
    <location>
        <begin position="534"/>
        <end position="557"/>
    </location>
</feature>
<feature type="domain" description="C3H1-type" evidence="7">
    <location>
        <begin position="2"/>
        <end position="29"/>
    </location>
</feature>
<dbReference type="EMBL" id="AZIM01002014">
    <property type="protein sequence ID" value="ETE65031.1"/>
    <property type="molecule type" value="Genomic_DNA"/>
</dbReference>
<keyword evidence="9" id="KW-1185">Reference proteome</keyword>
<feature type="compositionally biased region" description="Basic and acidic residues" evidence="6">
    <location>
        <begin position="359"/>
        <end position="386"/>
    </location>
</feature>
<dbReference type="Gene3D" id="4.10.1000.10">
    <property type="entry name" value="Zinc finger, CCCH-type"/>
    <property type="match status" value="1"/>
</dbReference>
<evidence type="ECO:0000256" key="3">
    <source>
        <dbReference type="ARBA" id="ARBA00022771"/>
    </source>
</evidence>
<keyword evidence="4 5" id="KW-0862">Zinc</keyword>
<evidence type="ECO:0000256" key="4">
    <source>
        <dbReference type="ARBA" id="ARBA00022833"/>
    </source>
</evidence>
<feature type="zinc finger region" description="C3H1-type" evidence="5">
    <location>
        <begin position="2"/>
        <end position="29"/>
    </location>
</feature>
<gene>
    <name evidence="8" type="primary">ZC3H11A</name>
    <name evidence="8" type="ORF">L345_09196</name>
</gene>
<reference evidence="8 9" key="1">
    <citation type="journal article" date="2013" name="Proc. Natl. Acad. Sci. U.S.A.">
        <title>The king cobra genome reveals dynamic gene evolution and adaptation in the snake venom system.</title>
        <authorList>
            <person name="Vonk F.J."/>
            <person name="Casewell N.R."/>
            <person name="Henkel C.V."/>
            <person name="Heimberg A.M."/>
            <person name="Jansen H.J."/>
            <person name="McCleary R.J."/>
            <person name="Kerkkamp H.M."/>
            <person name="Vos R.A."/>
            <person name="Guerreiro I."/>
            <person name="Calvete J.J."/>
            <person name="Wuster W."/>
            <person name="Woods A.E."/>
            <person name="Logan J.M."/>
            <person name="Harrison R.A."/>
            <person name="Castoe T.A."/>
            <person name="de Koning A.P."/>
            <person name="Pollock D.D."/>
            <person name="Yandell M."/>
            <person name="Calderon D."/>
            <person name="Renjifo C."/>
            <person name="Currier R.B."/>
            <person name="Salgado D."/>
            <person name="Pla D."/>
            <person name="Sanz L."/>
            <person name="Hyder A.S."/>
            <person name="Ribeiro J.M."/>
            <person name="Arntzen J.W."/>
            <person name="van den Thillart G.E."/>
            <person name="Boetzer M."/>
            <person name="Pirovano W."/>
            <person name="Dirks R.P."/>
            <person name="Spaink H.P."/>
            <person name="Duboule D."/>
            <person name="McGlinn E."/>
            <person name="Kini R.M."/>
            <person name="Richardson M.K."/>
        </authorList>
    </citation>
    <scope>NUCLEOTIDE SEQUENCE</scope>
    <source>
        <tissue evidence="8">Blood</tissue>
    </source>
</reference>
<proteinExistence type="predicted"/>
<evidence type="ECO:0000256" key="1">
    <source>
        <dbReference type="ARBA" id="ARBA00022723"/>
    </source>
</evidence>
<evidence type="ECO:0000256" key="5">
    <source>
        <dbReference type="PROSITE-ProRule" id="PRU00723"/>
    </source>
</evidence>
<dbReference type="InterPro" id="IPR000571">
    <property type="entry name" value="Znf_CCCH"/>
</dbReference>
<accession>V8NSX1</accession>
<feature type="compositionally biased region" description="Low complexity" evidence="6">
    <location>
        <begin position="542"/>
        <end position="553"/>
    </location>
</feature>
<feature type="compositionally biased region" description="Basic and acidic residues" evidence="6">
    <location>
        <begin position="272"/>
        <end position="296"/>
    </location>
</feature>
<dbReference type="Pfam" id="PF15663">
    <property type="entry name" value="zf-CCCH_3"/>
    <property type="match status" value="1"/>
</dbReference>
<comment type="caution">
    <text evidence="8">The sequence shown here is derived from an EMBL/GenBank/DDBJ whole genome shotgun (WGS) entry which is preliminary data.</text>
</comment>
<feature type="region of interest" description="Disordered" evidence="6">
    <location>
        <begin position="359"/>
        <end position="406"/>
    </location>
</feature>
<name>V8NSX1_OPHHA</name>
<evidence type="ECO:0000313" key="8">
    <source>
        <dbReference type="EMBL" id="ETE65031.1"/>
    </source>
</evidence>